<evidence type="ECO:0000313" key="2">
    <source>
        <dbReference type="EMBL" id="KAK4404245.1"/>
    </source>
</evidence>
<proteinExistence type="predicted"/>
<feature type="region of interest" description="Disordered" evidence="1">
    <location>
        <begin position="58"/>
        <end position="77"/>
    </location>
</feature>
<dbReference type="AlphaFoldDB" id="A0AAE1X2U7"/>
<organism evidence="2 3">
    <name type="scientific">Sesamum angolense</name>
    <dbReference type="NCBI Taxonomy" id="2727404"/>
    <lineage>
        <taxon>Eukaryota</taxon>
        <taxon>Viridiplantae</taxon>
        <taxon>Streptophyta</taxon>
        <taxon>Embryophyta</taxon>
        <taxon>Tracheophyta</taxon>
        <taxon>Spermatophyta</taxon>
        <taxon>Magnoliopsida</taxon>
        <taxon>eudicotyledons</taxon>
        <taxon>Gunneridae</taxon>
        <taxon>Pentapetalae</taxon>
        <taxon>asterids</taxon>
        <taxon>lamiids</taxon>
        <taxon>Lamiales</taxon>
        <taxon>Pedaliaceae</taxon>
        <taxon>Sesamum</taxon>
    </lineage>
</organism>
<reference evidence="2" key="1">
    <citation type="submission" date="2020-06" db="EMBL/GenBank/DDBJ databases">
        <authorList>
            <person name="Li T."/>
            <person name="Hu X."/>
            <person name="Zhang T."/>
            <person name="Song X."/>
            <person name="Zhang H."/>
            <person name="Dai N."/>
            <person name="Sheng W."/>
            <person name="Hou X."/>
            <person name="Wei L."/>
        </authorList>
    </citation>
    <scope>NUCLEOTIDE SEQUENCE</scope>
    <source>
        <strain evidence="2">K16</strain>
        <tissue evidence="2">Leaf</tissue>
    </source>
</reference>
<keyword evidence="3" id="KW-1185">Reference proteome</keyword>
<dbReference type="EMBL" id="JACGWL010000004">
    <property type="protein sequence ID" value="KAK4404245.1"/>
    <property type="molecule type" value="Genomic_DNA"/>
</dbReference>
<dbReference type="Proteomes" id="UP001289374">
    <property type="component" value="Unassembled WGS sequence"/>
</dbReference>
<comment type="caution">
    <text evidence="2">The sequence shown here is derived from an EMBL/GenBank/DDBJ whole genome shotgun (WGS) entry which is preliminary data.</text>
</comment>
<protein>
    <recommendedName>
        <fullName evidence="4">Reverse transcriptase domain-containing protein</fullName>
    </recommendedName>
</protein>
<gene>
    <name evidence="2" type="ORF">Sango_0793100</name>
</gene>
<evidence type="ECO:0000313" key="3">
    <source>
        <dbReference type="Proteomes" id="UP001289374"/>
    </source>
</evidence>
<sequence>MAGSEWISTMDENHRQYGFPSYWGVNAETEFPTYNFYSEYYNPGWQNHFNYWDQEEQLRYQPPPSPVQAALQTPNSGNQISQLATSISKLEAQASQQTEVNPENASAMTPQSREELHMIEQASADTSEDEKTLEYTEVQNEKVESNLISPPSSNTCALLFPCSMPKSEEDEKEITLNKVKINISLLDLKALPYHLQYLYLGVSETLSHIIFQGLVKEQNVLKLDRREVLRNCKEKTRRFCDFVIVKKLFEVGKKVLFYKVRLKPISGKLSSSWLGRFEAVNVFPHGVARIKSLATRQIFKVNGHRSKPFLGGDEVTTISNKALASLQQLTH</sequence>
<name>A0AAE1X2U7_9LAMI</name>
<evidence type="ECO:0008006" key="4">
    <source>
        <dbReference type="Google" id="ProtNLM"/>
    </source>
</evidence>
<reference evidence="2" key="2">
    <citation type="journal article" date="2024" name="Plant">
        <title>Genomic evolution and insights into agronomic trait innovations of Sesamum species.</title>
        <authorList>
            <person name="Miao H."/>
            <person name="Wang L."/>
            <person name="Qu L."/>
            <person name="Liu H."/>
            <person name="Sun Y."/>
            <person name="Le M."/>
            <person name="Wang Q."/>
            <person name="Wei S."/>
            <person name="Zheng Y."/>
            <person name="Lin W."/>
            <person name="Duan Y."/>
            <person name="Cao H."/>
            <person name="Xiong S."/>
            <person name="Wang X."/>
            <person name="Wei L."/>
            <person name="Li C."/>
            <person name="Ma Q."/>
            <person name="Ju M."/>
            <person name="Zhao R."/>
            <person name="Li G."/>
            <person name="Mu C."/>
            <person name="Tian Q."/>
            <person name="Mei H."/>
            <person name="Zhang T."/>
            <person name="Gao T."/>
            <person name="Zhang H."/>
        </authorList>
    </citation>
    <scope>NUCLEOTIDE SEQUENCE</scope>
    <source>
        <strain evidence="2">K16</strain>
    </source>
</reference>
<accession>A0AAE1X2U7</accession>
<evidence type="ECO:0000256" key="1">
    <source>
        <dbReference type="SAM" id="MobiDB-lite"/>
    </source>
</evidence>